<keyword evidence="10" id="KW-1185">Reference proteome</keyword>
<evidence type="ECO:0000256" key="4">
    <source>
        <dbReference type="ARBA" id="ARBA00022776"/>
    </source>
</evidence>
<comment type="subcellular location">
    <subcellularLocation>
        <location evidence="1">Nucleus</location>
    </subcellularLocation>
</comment>
<dbReference type="Proteomes" id="UP000237438">
    <property type="component" value="Unassembled WGS sequence"/>
</dbReference>
<comment type="caution">
    <text evidence="9">The sequence shown here is derived from an EMBL/GenBank/DDBJ whole genome shotgun (WGS) entry which is preliminary data.</text>
</comment>
<dbReference type="EMBL" id="PEDP01000607">
    <property type="protein sequence ID" value="POS85428.1"/>
    <property type="molecule type" value="Genomic_DNA"/>
</dbReference>
<evidence type="ECO:0000313" key="10">
    <source>
        <dbReference type="Proteomes" id="UP000237438"/>
    </source>
</evidence>
<dbReference type="STRING" id="225359.A0A2S4PTQ7"/>
<dbReference type="OrthoDB" id="5565328at2759"/>
<gene>
    <name evidence="9" type="ORF">EPUL_001981</name>
</gene>
<evidence type="ECO:0000256" key="5">
    <source>
        <dbReference type="ARBA" id="ARBA00022829"/>
    </source>
</evidence>
<keyword evidence="3" id="KW-0132">Cell division</keyword>
<name>A0A2S4PTQ7_9PEZI</name>
<evidence type="ECO:0000256" key="7">
    <source>
        <dbReference type="ARBA" id="ARBA00023306"/>
    </source>
</evidence>
<evidence type="ECO:0000256" key="6">
    <source>
        <dbReference type="ARBA" id="ARBA00023242"/>
    </source>
</evidence>
<dbReference type="GO" id="GO:0051301">
    <property type="term" value="P:cell division"/>
    <property type="evidence" value="ECO:0007669"/>
    <property type="project" value="UniProtKB-KW"/>
</dbReference>
<evidence type="ECO:0000256" key="8">
    <source>
        <dbReference type="SAM" id="MobiDB-lite"/>
    </source>
</evidence>
<sequence length="764" mass="85465">MAGQGYHTSSDNFLNHTEISHLYRKNDTQSTQMQGPSPSLPPVSLSQHQHTSSSRYSNGQYSIQSPLRSIKQPHHTSLRPFTPQQGSRMYPISPNYQTQDVSIQRRPSNTFKTNSHISEIKPTQRELDLGKLLISMAEEYFEAGYQLAAYAAHTFSESYDEKRQKLVAMGLGCLETALKRVTGLDPRDEACIRLRYAGVLFEETENAMEAETALSKGIELCERNHYYDLKYSMYFLLAQCVAKSNIKASIKALDIHISEVETFSNISWVYAFRFLRASYSLECCTFIDNNAAVRNLRAITLLAEQRGDRPIHFVASLMIVIAYLRISGPEASQNLKSSMASVWSHQTDTSCCITPLIILAHTLDLACCIREGDPQTMMNKLQAARSAMDTSIRNKDWTSSDVISIPIPSSINSSRVVSPDSGNVFNVGDNGADNLIITLLDQKGAYCISCLLYGVVLLNRSVNERLPALKYLYQGLSILEKDDDSKSLNNLSNRTSSNLAAKNQWRVQMLCYIRIYIAFCHSLSAEWSQLKVCLENLQKTMDNLEVPMKRHLQSLIIYLSGVYYQGSGDLDAALEIFQDSRFKLPAEKTSNISSIEQMEFDIAILAGLNALLILQHLKWFDPVRNQNMLNMLEPVCLSHANQDIVNAFNLSMVIVKTNSPKTFMEIKHHLSAALNGAKKTNNSQLLSITVTLMFSTFFVGRIGKQAENGAQAASRTAARSGNPLWMSVTDNLLAQCNELHGKTEDAKATMALAQESARKLFLKP</sequence>
<keyword evidence="7" id="KW-0131">Cell cycle</keyword>
<evidence type="ECO:0000256" key="3">
    <source>
        <dbReference type="ARBA" id="ARBA00022618"/>
    </source>
</evidence>
<feature type="compositionally biased region" description="Polar residues" evidence="8">
    <location>
        <begin position="47"/>
        <end position="67"/>
    </location>
</feature>
<keyword evidence="6" id="KW-0539">Nucleus</keyword>
<feature type="region of interest" description="Disordered" evidence="8">
    <location>
        <begin position="27"/>
        <end position="90"/>
    </location>
</feature>
<accession>A0A2S4PTQ7</accession>
<evidence type="ECO:0008006" key="11">
    <source>
        <dbReference type="Google" id="ProtNLM"/>
    </source>
</evidence>
<protein>
    <recommendedName>
        <fullName evidence="11">Cohesin loading factor</fullName>
    </recommendedName>
</protein>
<dbReference type="AlphaFoldDB" id="A0A2S4PTQ7"/>
<organism evidence="9 10">
    <name type="scientific">Erysiphe pulchra</name>
    <dbReference type="NCBI Taxonomy" id="225359"/>
    <lineage>
        <taxon>Eukaryota</taxon>
        <taxon>Fungi</taxon>
        <taxon>Dikarya</taxon>
        <taxon>Ascomycota</taxon>
        <taxon>Pezizomycotina</taxon>
        <taxon>Leotiomycetes</taxon>
        <taxon>Erysiphales</taxon>
        <taxon>Erysiphaceae</taxon>
        <taxon>Erysiphe</taxon>
    </lineage>
</organism>
<dbReference type="GO" id="GO:0007059">
    <property type="term" value="P:chromosome segregation"/>
    <property type="evidence" value="ECO:0007669"/>
    <property type="project" value="UniProtKB-KW"/>
</dbReference>
<dbReference type="GO" id="GO:0007064">
    <property type="term" value="P:mitotic sister chromatid cohesion"/>
    <property type="evidence" value="ECO:0007669"/>
    <property type="project" value="InterPro"/>
</dbReference>
<reference evidence="9 10" key="1">
    <citation type="submission" date="2017-10" db="EMBL/GenBank/DDBJ databases">
        <title>Development of genomic resources for the powdery mildew, Erysiphe pulchra.</title>
        <authorList>
            <person name="Wadl P.A."/>
            <person name="Mack B.M."/>
            <person name="Moore G."/>
            <person name="Beltz S.B."/>
        </authorList>
    </citation>
    <scope>NUCLEOTIDE SEQUENCE [LARGE SCALE GENOMIC DNA]</scope>
    <source>
        <strain evidence="9">Cflorida</strain>
    </source>
</reference>
<keyword evidence="4" id="KW-0498">Mitosis</keyword>
<dbReference type="Pfam" id="PF10345">
    <property type="entry name" value="Cohesin_load"/>
    <property type="match status" value="1"/>
</dbReference>
<comment type="similarity">
    <text evidence="2">Belongs to the SCC4/mau-2 family.</text>
</comment>
<evidence type="ECO:0000313" key="9">
    <source>
        <dbReference type="EMBL" id="POS85428.1"/>
    </source>
</evidence>
<proteinExistence type="inferred from homology"/>
<dbReference type="GO" id="GO:0005634">
    <property type="term" value="C:nucleus"/>
    <property type="evidence" value="ECO:0007669"/>
    <property type="project" value="UniProtKB-SubCell"/>
</dbReference>
<evidence type="ECO:0000256" key="2">
    <source>
        <dbReference type="ARBA" id="ARBA00008585"/>
    </source>
</evidence>
<evidence type="ECO:0000256" key="1">
    <source>
        <dbReference type="ARBA" id="ARBA00004123"/>
    </source>
</evidence>
<dbReference type="PANTHER" id="PTHR21394">
    <property type="entry name" value="MAU2 CHROMATID COHESION FACTOR HOMOLOG"/>
    <property type="match status" value="1"/>
</dbReference>
<dbReference type="InterPro" id="IPR019440">
    <property type="entry name" value="MAU2"/>
</dbReference>
<keyword evidence="5" id="KW-0159">Chromosome partition</keyword>